<keyword evidence="3 7" id="KW-0812">Transmembrane</keyword>
<keyword evidence="4" id="KW-1001">Plastid inner membrane</keyword>
<keyword evidence="4" id="KW-0934">Plastid</keyword>
<evidence type="ECO:0000256" key="2">
    <source>
        <dbReference type="ARBA" id="ARBA00007349"/>
    </source>
</evidence>
<feature type="transmembrane region" description="Helical" evidence="7">
    <location>
        <begin position="20"/>
        <end position="40"/>
    </location>
</feature>
<comment type="similarity">
    <text evidence="2">Belongs to the SLC13A/DASS transporter (TC 2.A.47) family. DIT1 subfamily.</text>
</comment>
<evidence type="ECO:0000313" key="9">
    <source>
        <dbReference type="Proteomes" id="UP000245207"/>
    </source>
</evidence>
<dbReference type="PIRSF" id="PIRSF002457">
    <property type="entry name" value="DASS"/>
    <property type="match status" value="1"/>
</dbReference>
<name>A0A2U1L700_ARTAN</name>
<dbReference type="InterPro" id="IPR001898">
    <property type="entry name" value="SLC13A/DASS"/>
</dbReference>
<feature type="transmembrane region" description="Helical" evidence="7">
    <location>
        <begin position="462"/>
        <end position="484"/>
    </location>
</feature>
<reference evidence="8 9" key="1">
    <citation type="journal article" date="2018" name="Mol. Plant">
        <title>The genome of Artemisia annua provides insight into the evolution of Asteraceae family and artemisinin biosynthesis.</title>
        <authorList>
            <person name="Shen Q."/>
            <person name="Zhang L."/>
            <person name="Liao Z."/>
            <person name="Wang S."/>
            <person name="Yan T."/>
            <person name="Shi P."/>
            <person name="Liu M."/>
            <person name="Fu X."/>
            <person name="Pan Q."/>
            <person name="Wang Y."/>
            <person name="Lv Z."/>
            <person name="Lu X."/>
            <person name="Zhang F."/>
            <person name="Jiang W."/>
            <person name="Ma Y."/>
            <person name="Chen M."/>
            <person name="Hao X."/>
            <person name="Li L."/>
            <person name="Tang Y."/>
            <person name="Lv G."/>
            <person name="Zhou Y."/>
            <person name="Sun X."/>
            <person name="Brodelius P.E."/>
            <person name="Rose J.K.C."/>
            <person name="Tang K."/>
        </authorList>
    </citation>
    <scope>NUCLEOTIDE SEQUENCE [LARGE SCALE GENOMIC DNA]</scope>
    <source>
        <strain evidence="9">cv. Huhao1</strain>
        <tissue evidence="8">Leaf</tissue>
    </source>
</reference>
<dbReference type="EMBL" id="PKPP01011115">
    <property type="protein sequence ID" value="PWA44741.1"/>
    <property type="molecule type" value="Genomic_DNA"/>
</dbReference>
<evidence type="ECO:0000256" key="5">
    <source>
        <dbReference type="ARBA" id="ARBA00022989"/>
    </source>
</evidence>
<feature type="transmembrane region" description="Helical" evidence="7">
    <location>
        <begin position="52"/>
        <end position="77"/>
    </location>
</feature>
<comment type="caution">
    <text evidence="8">The sequence shown here is derived from an EMBL/GenBank/DDBJ whole genome shotgun (WGS) entry which is preliminary data.</text>
</comment>
<feature type="transmembrane region" description="Helical" evidence="7">
    <location>
        <begin position="424"/>
        <end position="442"/>
    </location>
</feature>
<keyword evidence="5 7" id="KW-1133">Transmembrane helix</keyword>
<proteinExistence type="inferred from homology"/>
<evidence type="ECO:0000313" key="8">
    <source>
        <dbReference type="EMBL" id="PWA44741.1"/>
    </source>
</evidence>
<dbReference type="Proteomes" id="UP000245207">
    <property type="component" value="Unassembled WGS sequence"/>
</dbReference>
<feature type="transmembrane region" description="Helical" evidence="7">
    <location>
        <begin position="384"/>
        <end position="412"/>
    </location>
</feature>
<organism evidence="8 9">
    <name type="scientific">Artemisia annua</name>
    <name type="common">Sweet wormwood</name>
    <dbReference type="NCBI Taxonomy" id="35608"/>
    <lineage>
        <taxon>Eukaryota</taxon>
        <taxon>Viridiplantae</taxon>
        <taxon>Streptophyta</taxon>
        <taxon>Embryophyta</taxon>
        <taxon>Tracheophyta</taxon>
        <taxon>Spermatophyta</taxon>
        <taxon>Magnoliopsida</taxon>
        <taxon>eudicotyledons</taxon>
        <taxon>Gunneridae</taxon>
        <taxon>Pentapetalae</taxon>
        <taxon>asterids</taxon>
        <taxon>campanulids</taxon>
        <taxon>Asterales</taxon>
        <taxon>Asteraceae</taxon>
        <taxon>Asteroideae</taxon>
        <taxon>Anthemideae</taxon>
        <taxon>Artemisiinae</taxon>
        <taxon>Artemisia</taxon>
    </lineage>
</organism>
<feature type="transmembrane region" description="Helical" evidence="7">
    <location>
        <begin position="235"/>
        <end position="258"/>
    </location>
</feature>
<evidence type="ECO:0000256" key="7">
    <source>
        <dbReference type="SAM" id="Phobius"/>
    </source>
</evidence>
<keyword evidence="9" id="KW-1185">Reference proteome</keyword>
<dbReference type="PANTHER" id="PTHR42826">
    <property type="entry name" value="DICARBOXYLATE TRANSPORTER 2.1, CHLOROPLASTIC"/>
    <property type="match status" value="1"/>
</dbReference>
<evidence type="ECO:0000256" key="4">
    <source>
        <dbReference type="ARBA" id="ARBA00022780"/>
    </source>
</evidence>
<dbReference type="GO" id="GO:0009706">
    <property type="term" value="C:chloroplast inner membrane"/>
    <property type="evidence" value="ECO:0007669"/>
    <property type="project" value="UniProtKB-SubCell"/>
</dbReference>
<gene>
    <name evidence="8" type="ORF">CTI12_AA519030</name>
</gene>
<feature type="transmembrane region" description="Helical" evidence="7">
    <location>
        <begin position="97"/>
        <end position="116"/>
    </location>
</feature>
<protein>
    <submittedName>
        <fullName evidence="8">Sodium/sulfate symporter</fullName>
    </submittedName>
</protein>
<dbReference type="Pfam" id="PF00939">
    <property type="entry name" value="Na_sulph_symp"/>
    <property type="match status" value="1"/>
</dbReference>
<feature type="transmembrane region" description="Helical" evidence="7">
    <location>
        <begin position="309"/>
        <end position="329"/>
    </location>
</feature>
<evidence type="ECO:0000256" key="6">
    <source>
        <dbReference type="ARBA" id="ARBA00023136"/>
    </source>
</evidence>
<feature type="transmembrane region" description="Helical" evidence="7">
    <location>
        <begin position="341"/>
        <end position="364"/>
    </location>
</feature>
<dbReference type="OrthoDB" id="1695362at2759"/>
<dbReference type="GO" id="GO:0015140">
    <property type="term" value="F:malate transmembrane transporter activity"/>
    <property type="evidence" value="ECO:0007669"/>
    <property type="project" value="UniProtKB-ARBA"/>
</dbReference>
<feature type="transmembrane region" description="Helical" evidence="7">
    <location>
        <begin position="287"/>
        <end position="303"/>
    </location>
</feature>
<evidence type="ECO:0000256" key="3">
    <source>
        <dbReference type="ARBA" id="ARBA00022692"/>
    </source>
</evidence>
<keyword evidence="6 7" id="KW-0472">Membrane</keyword>
<accession>A0A2U1L700</accession>
<dbReference type="NCBIfam" id="TIGR00785">
    <property type="entry name" value="dass"/>
    <property type="match status" value="1"/>
</dbReference>
<dbReference type="InterPro" id="IPR030676">
    <property type="entry name" value="CitT-rel"/>
</dbReference>
<sequence>MSEISYIPTHSRRSSMKFLSAKLISLAIPVAIGLNVYFVIPKPTEVSKQAWRLLAIFLTTIAGLMLQPVPLGAWSIVCLTVSLVTKIQSFKDAFEGFTNQAIWLMVISFFFSRGFVKTGLGDRMGMYLVRWLGKSTLGLAYGLAIGEALISIVMPSATARAGGVFLPIILSLATASESSPEHRSARKIGAFLIQSQLQSSSSSNALFLTGDPQNMLCMKLAESLRVKVKSLWVTWLKASCIPAISSLMLTPFIIYMIFPPEIKRNPDAPIMAKQKLEQMGHIKRNEWIMMVTMLVVVTLWIFGEWLHISSINAAMVGLSVLLMLDVLSWDDCLSEKSAWDILAWFAVLLGMANQLSALGIVQWLSKCVASFLKSLSVGWHVELLILQCFYFFIHYMFAGQTTHIGALYSAFLSMHLKAKVPGSLSALLLAYNADLFGALTHYSSGQAAIYYGAGYVKLEHFFMLGILMSLINLTIWGLIGALWWKVLGLY</sequence>
<evidence type="ECO:0000256" key="1">
    <source>
        <dbReference type="ARBA" id="ARBA00004478"/>
    </source>
</evidence>
<comment type="subcellular location">
    <subcellularLocation>
        <location evidence="1">Plastid</location>
        <location evidence="1">Chloroplast inner membrane</location>
        <topology evidence="1">Multi-pass membrane protein</topology>
    </subcellularLocation>
</comment>
<dbReference type="AlphaFoldDB" id="A0A2U1L700"/>
<feature type="transmembrane region" description="Helical" evidence="7">
    <location>
        <begin position="137"/>
        <end position="157"/>
    </location>
</feature>
<dbReference type="STRING" id="35608.A0A2U1L700"/>